<dbReference type="AlphaFoldDB" id="A0AAD9P7E6"/>
<feature type="compositionally biased region" description="Basic residues" evidence="8">
    <location>
        <begin position="519"/>
        <end position="528"/>
    </location>
</feature>
<dbReference type="GO" id="GO:0006887">
    <property type="term" value="P:exocytosis"/>
    <property type="evidence" value="ECO:0007669"/>
    <property type="project" value="UniProtKB-KW"/>
</dbReference>
<proteinExistence type="inferred from homology"/>
<dbReference type="PANTHER" id="PTHR13043">
    <property type="entry name" value="EXOCYST COMPLEX COMPONENT SEC5"/>
    <property type="match status" value="1"/>
</dbReference>
<dbReference type="GO" id="GO:0006893">
    <property type="term" value="P:Golgi to plasma membrane transport"/>
    <property type="evidence" value="ECO:0007669"/>
    <property type="project" value="UniProtKB-UniRule"/>
</dbReference>
<comment type="subunit">
    <text evidence="7">Component of the exocyst complex.</text>
</comment>
<comment type="similarity">
    <text evidence="2 7">Belongs to the SEC5 family.</text>
</comment>
<dbReference type="InterPro" id="IPR029175">
    <property type="entry name" value="EXOC2/Sec5"/>
</dbReference>
<comment type="function">
    <text evidence="1 7">Component of the exocyst complex involved in the docking of exocytic vesicles with fusion sites on the plasma membrane.</text>
</comment>
<dbReference type="FunFam" id="2.60.40.10:FF:000196">
    <property type="entry name" value="Exocyst complex component 2"/>
    <property type="match status" value="1"/>
</dbReference>
<dbReference type="CDD" id="cd00603">
    <property type="entry name" value="IPT_PCSR"/>
    <property type="match status" value="1"/>
</dbReference>
<evidence type="ECO:0000256" key="5">
    <source>
        <dbReference type="ARBA" id="ARBA00022483"/>
    </source>
</evidence>
<dbReference type="Gene3D" id="2.60.40.10">
    <property type="entry name" value="Immunoglobulins"/>
    <property type="match status" value="1"/>
</dbReference>
<feature type="domain" description="Exocyst complex component EXOC2/Sec5 N-terminal" evidence="10">
    <location>
        <begin position="134"/>
        <end position="911"/>
    </location>
</feature>
<keyword evidence="6 7" id="KW-0653">Protein transport</keyword>
<keyword evidence="12" id="KW-1185">Reference proteome</keyword>
<protein>
    <recommendedName>
        <fullName evidence="3 7">Exocyst complex component 2</fullName>
    </recommendedName>
</protein>
<dbReference type="Proteomes" id="UP001209878">
    <property type="component" value="Unassembled WGS sequence"/>
</dbReference>
<dbReference type="InterPro" id="IPR002909">
    <property type="entry name" value="IPT_dom"/>
</dbReference>
<evidence type="ECO:0000313" key="11">
    <source>
        <dbReference type="EMBL" id="KAK2189450.1"/>
    </source>
</evidence>
<feature type="region of interest" description="Disordered" evidence="8">
    <location>
        <begin position="516"/>
        <end position="542"/>
    </location>
</feature>
<evidence type="ECO:0000259" key="10">
    <source>
        <dbReference type="Pfam" id="PF15469"/>
    </source>
</evidence>
<sequence>MLSSVRKPPPQVTGISPKEGPPGTRVTLRGENLGTDARDLIGLRICGMDCLMTAEWKSPNKIIARTGQAKGKGDIIVVTRSGGVGTCTVVFRGYYIQTGPLQESAIWIDETQTYATMFGRSRATSPVTSQTHDDPLGLSDEASDTRFPEGDLLEMFPEGSGDSSLDNFVPAWYLLENHHGTSFDDLKAGLAFLKRKSSQRDEGPMAFVKANLSSFMDCYDTLAEVHSKVADDRTNNPGGCITESLEDVLLRANHAAEDLFQDVLRRKDRADATRNALGVLHRFKWLFNLPHTIDTNIKKGDYDLVITDFTRAKSLFGETEVAVFKKVYKEVEKRIAAFRTMLYRKLMELPLPLEEQKKVIRYLVHLESRGDPAWECLVNMQQWLSSLLIDCKDQHLAREHQSQEAGGKDSGKMDSVDDSGSRLNTIQLGRTPSFKSGSKPPQKVLFIDHLTRLLLDTLPDLWRLGQAYFSGKLLKEVKKSKHVDTAKQGKFKQMILDVISLFCNLDRAACLPLPPSTNSRRRRGRHLGHGATGRAPRCPGSPSVCDTTGGSCTLALSGLDLPNEATELLQQLVFAMRSHCMTRLLEQAISDIKALHDREMWLIDTNDESGATTLLPALFENIVSETVQHLQEIIRPKGGEEKLFSQPEIQERAARLTVELLQSFAGTLEQLAVLGNVEKPTDSRRSALAPDQFVGGTTEEMPSLDKRLLVMTGNCSYTRTDILPRLIELLNKHGYPQLEEVRDAAVQCYEALDERLFVNYIEEKANPIIGSLEQNMYTGRFDWGRCLRSTGVSNYLKEAVMGIIQVHAEVYSISPNFVSRILFYIIEAVVEEIVRLMQCVTHFNAYGIVQARLELTALDRAIGVYKTEHTVAALKEGLDGIPSIKTAADEKLMHDLLDQFQSRMKFQLLCFKADPNIKLSPGT</sequence>
<dbReference type="Pfam" id="PF15469">
    <property type="entry name" value="Sec5"/>
    <property type="match status" value="1"/>
</dbReference>
<feature type="domain" description="IPT/TIG" evidence="9">
    <location>
        <begin position="10"/>
        <end position="84"/>
    </location>
</feature>
<gene>
    <name evidence="11" type="ORF">NP493_106g03015</name>
</gene>
<evidence type="ECO:0000256" key="2">
    <source>
        <dbReference type="ARBA" id="ARBA00010578"/>
    </source>
</evidence>
<dbReference type="InterPro" id="IPR014756">
    <property type="entry name" value="Ig_E-set"/>
</dbReference>
<dbReference type="GO" id="GO:0000145">
    <property type="term" value="C:exocyst"/>
    <property type="evidence" value="ECO:0007669"/>
    <property type="project" value="UniProtKB-UniRule"/>
</dbReference>
<dbReference type="GO" id="GO:0015031">
    <property type="term" value="P:protein transport"/>
    <property type="evidence" value="ECO:0007669"/>
    <property type="project" value="UniProtKB-KW"/>
</dbReference>
<reference evidence="11" key="1">
    <citation type="journal article" date="2023" name="Mol. Biol. Evol.">
        <title>Third-Generation Sequencing Reveals the Adaptive Role of the Epigenome in Three Deep-Sea Polychaetes.</title>
        <authorList>
            <person name="Perez M."/>
            <person name="Aroh O."/>
            <person name="Sun Y."/>
            <person name="Lan Y."/>
            <person name="Juniper S.K."/>
            <person name="Young C.R."/>
            <person name="Angers B."/>
            <person name="Qian P.Y."/>
        </authorList>
    </citation>
    <scope>NUCLEOTIDE SEQUENCE</scope>
    <source>
        <strain evidence="11">R07B-5</strain>
    </source>
</reference>
<feature type="region of interest" description="Disordered" evidence="8">
    <location>
        <begin position="1"/>
        <end position="30"/>
    </location>
</feature>
<comment type="caution">
    <text evidence="11">The sequence shown here is derived from an EMBL/GenBank/DDBJ whole genome shotgun (WGS) entry which is preliminary data.</text>
</comment>
<name>A0AAD9P7E6_RIDPI</name>
<dbReference type="InterPro" id="IPR039481">
    <property type="entry name" value="EXOC2/Sec5_N_dom"/>
</dbReference>
<feature type="compositionally biased region" description="Polar residues" evidence="8">
    <location>
        <begin position="421"/>
        <end position="436"/>
    </location>
</feature>
<feature type="compositionally biased region" description="Basic and acidic residues" evidence="8">
    <location>
        <begin position="399"/>
        <end position="415"/>
    </location>
</feature>
<dbReference type="InterPro" id="IPR013783">
    <property type="entry name" value="Ig-like_fold"/>
</dbReference>
<evidence type="ECO:0000256" key="4">
    <source>
        <dbReference type="ARBA" id="ARBA00022448"/>
    </source>
</evidence>
<keyword evidence="4 7" id="KW-0813">Transport</keyword>
<keyword evidence="5 7" id="KW-0268">Exocytosis</keyword>
<evidence type="ECO:0000313" key="12">
    <source>
        <dbReference type="Proteomes" id="UP001209878"/>
    </source>
</evidence>
<evidence type="ECO:0000256" key="6">
    <source>
        <dbReference type="ARBA" id="ARBA00022927"/>
    </source>
</evidence>
<accession>A0AAD9P7E6</accession>
<feature type="region of interest" description="Disordered" evidence="8">
    <location>
        <begin position="399"/>
        <end position="438"/>
    </location>
</feature>
<evidence type="ECO:0000256" key="1">
    <source>
        <dbReference type="ARBA" id="ARBA00002660"/>
    </source>
</evidence>
<evidence type="ECO:0000256" key="7">
    <source>
        <dbReference type="RuleBase" id="RU365069"/>
    </source>
</evidence>
<evidence type="ECO:0000256" key="8">
    <source>
        <dbReference type="SAM" id="MobiDB-lite"/>
    </source>
</evidence>
<dbReference type="Pfam" id="PF01833">
    <property type="entry name" value="TIG"/>
    <property type="match status" value="1"/>
</dbReference>
<organism evidence="11 12">
    <name type="scientific">Ridgeia piscesae</name>
    <name type="common">Tubeworm</name>
    <dbReference type="NCBI Taxonomy" id="27915"/>
    <lineage>
        <taxon>Eukaryota</taxon>
        <taxon>Metazoa</taxon>
        <taxon>Spiralia</taxon>
        <taxon>Lophotrochozoa</taxon>
        <taxon>Annelida</taxon>
        <taxon>Polychaeta</taxon>
        <taxon>Sedentaria</taxon>
        <taxon>Canalipalpata</taxon>
        <taxon>Sabellida</taxon>
        <taxon>Siboglinidae</taxon>
        <taxon>Ridgeia</taxon>
    </lineage>
</organism>
<evidence type="ECO:0000259" key="9">
    <source>
        <dbReference type="Pfam" id="PF01833"/>
    </source>
</evidence>
<dbReference type="PANTHER" id="PTHR13043:SF1">
    <property type="entry name" value="EXOCYST COMPLEX COMPONENT 2"/>
    <property type="match status" value="1"/>
</dbReference>
<dbReference type="SUPFAM" id="SSF81296">
    <property type="entry name" value="E set domains"/>
    <property type="match status" value="1"/>
</dbReference>
<dbReference type="EMBL" id="JAODUO010000106">
    <property type="protein sequence ID" value="KAK2189450.1"/>
    <property type="molecule type" value="Genomic_DNA"/>
</dbReference>
<evidence type="ECO:0000256" key="3">
    <source>
        <dbReference type="ARBA" id="ARBA00017526"/>
    </source>
</evidence>